<comment type="subcellular location">
    <subcellularLocation>
        <location evidence="1">Cytoplasm</location>
    </subcellularLocation>
</comment>
<keyword evidence="9" id="KW-1185">Reference proteome</keyword>
<dbReference type="PANTHER" id="PTHR45984">
    <property type="entry name" value="RNA (RNA) POLYMERASE II ASSOCIATED PROTEIN HOMOLOG"/>
    <property type="match status" value="1"/>
</dbReference>
<keyword evidence="2" id="KW-0963">Cytoplasm</keyword>
<dbReference type="PROSITE" id="PS50005">
    <property type="entry name" value="TPR"/>
    <property type="match status" value="2"/>
</dbReference>
<evidence type="ECO:0000313" key="9">
    <source>
        <dbReference type="Proteomes" id="UP000264800"/>
    </source>
</evidence>
<evidence type="ECO:0000256" key="2">
    <source>
        <dbReference type="ARBA" id="ARBA00022490"/>
    </source>
</evidence>
<dbReference type="Pfam" id="PF13877">
    <property type="entry name" value="RPAP3_C"/>
    <property type="match status" value="1"/>
</dbReference>
<keyword evidence="4 5" id="KW-0802">TPR repeat</keyword>
<evidence type="ECO:0000256" key="3">
    <source>
        <dbReference type="ARBA" id="ARBA00022737"/>
    </source>
</evidence>
<name>A0A3Q2ZE75_KRYMA</name>
<dbReference type="GO" id="GO:0005829">
    <property type="term" value="C:cytosol"/>
    <property type="evidence" value="ECO:0007669"/>
    <property type="project" value="TreeGrafter"/>
</dbReference>
<dbReference type="FunFam" id="1.25.40.10:FF:000221">
    <property type="entry name" value="Mitochondrial import receptor subunit TOM34"/>
    <property type="match status" value="1"/>
</dbReference>
<dbReference type="GeneTree" id="ENSGT00940000154697"/>
<feature type="repeat" description="TPR" evidence="5">
    <location>
        <begin position="271"/>
        <end position="304"/>
    </location>
</feature>
<dbReference type="AlphaFoldDB" id="A0A3Q2ZE75"/>
<evidence type="ECO:0000256" key="1">
    <source>
        <dbReference type="ARBA" id="ARBA00004496"/>
    </source>
</evidence>
<reference evidence="8" key="2">
    <citation type="submission" date="2025-09" db="UniProtKB">
        <authorList>
            <consortium name="Ensembl"/>
        </authorList>
    </citation>
    <scope>IDENTIFICATION</scope>
</reference>
<accession>A0A3Q2ZE75</accession>
<dbReference type="Proteomes" id="UP000264800">
    <property type="component" value="Unplaced"/>
</dbReference>
<organism evidence="8 9">
    <name type="scientific">Kryptolebias marmoratus</name>
    <name type="common">Mangrove killifish</name>
    <name type="synonym">Rivulus marmoratus</name>
    <dbReference type="NCBI Taxonomy" id="37003"/>
    <lineage>
        <taxon>Eukaryota</taxon>
        <taxon>Metazoa</taxon>
        <taxon>Chordata</taxon>
        <taxon>Craniata</taxon>
        <taxon>Vertebrata</taxon>
        <taxon>Euteleostomi</taxon>
        <taxon>Actinopterygii</taxon>
        <taxon>Neopterygii</taxon>
        <taxon>Teleostei</taxon>
        <taxon>Neoteleostei</taxon>
        <taxon>Acanthomorphata</taxon>
        <taxon>Ovalentaria</taxon>
        <taxon>Atherinomorphae</taxon>
        <taxon>Cyprinodontiformes</taxon>
        <taxon>Rivulidae</taxon>
        <taxon>Kryptolebias</taxon>
    </lineage>
</organism>
<evidence type="ECO:0000313" key="8">
    <source>
        <dbReference type="Ensembl" id="ENSKMAP00000000925.1"/>
    </source>
</evidence>
<dbReference type="OMA" id="IDGDIKX"/>
<evidence type="ECO:0000259" key="7">
    <source>
        <dbReference type="Pfam" id="PF13877"/>
    </source>
</evidence>
<dbReference type="InterPro" id="IPR011990">
    <property type="entry name" value="TPR-like_helical_dom_sf"/>
</dbReference>
<reference evidence="8" key="1">
    <citation type="submission" date="2025-08" db="UniProtKB">
        <authorList>
            <consortium name="Ensembl"/>
        </authorList>
    </citation>
    <scope>IDENTIFICATION</scope>
</reference>
<evidence type="ECO:0000256" key="4">
    <source>
        <dbReference type="ARBA" id="ARBA00022803"/>
    </source>
</evidence>
<evidence type="ECO:0000256" key="5">
    <source>
        <dbReference type="PROSITE-ProRule" id="PRU00339"/>
    </source>
</evidence>
<proteinExistence type="predicted"/>
<protein>
    <submittedName>
        <fullName evidence="8">Sperm associated antigen 1</fullName>
    </submittedName>
</protein>
<dbReference type="PANTHER" id="PTHR45984:SF3">
    <property type="entry name" value="SPERM-ASSOCIATED ANTIGEN 1"/>
    <property type="match status" value="1"/>
</dbReference>
<gene>
    <name evidence="8" type="primary">SPAG1</name>
</gene>
<dbReference type="Ensembl" id="ENSKMAT00000000956.1">
    <property type="protein sequence ID" value="ENSKMAP00000000925.1"/>
    <property type="gene ID" value="ENSKMAG00000000753.1"/>
</dbReference>
<dbReference type="STRING" id="37003.ENSKMAP00000000925"/>
<dbReference type="Pfam" id="PF13181">
    <property type="entry name" value="TPR_8"/>
    <property type="match status" value="1"/>
</dbReference>
<feature type="repeat" description="TPR" evidence="5">
    <location>
        <begin position="305"/>
        <end position="338"/>
    </location>
</feature>
<feature type="domain" description="RNA-polymerase II-associated protein 3-like C-terminal" evidence="7">
    <location>
        <begin position="433"/>
        <end position="525"/>
    </location>
</feature>
<feature type="compositionally biased region" description="Basic and acidic residues" evidence="6">
    <location>
        <begin position="35"/>
        <end position="49"/>
    </location>
</feature>
<dbReference type="InterPro" id="IPR019734">
    <property type="entry name" value="TPR_rpt"/>
</dbReference>
<dbReference type="Gene3D" id="1.25.40.10">
    <property type="entry name" value="Tetratricopeptide repeat domain"/>
    <property type="match status" value="2"/>
</dbReference>
<dbReference type="InterPro" id="IPR025986">
    <property type="entry name" value="RPAP3-like_C"/>
</dbReference>
<feature type="region of interest" description="Disordered" evidence="6">
    <location>
        <begin position="1"/>
        <end position="84"/>
    </location>
</feature>
<sequence length="556" mass="62016">MGNTQKKPHTRGDGGPHSESSNSHQHGHWKSKVGSSDKYKVPQESKEKVANGSNQRASAASVPADQNSKSTGGGRTEETVNLDAPCGALPPHLSRLKNEGNLLFKNGQFADALEKYSQAIQGYTDSGIDSPEDLCILYSNRAACYLKDGNSQDCIQDCTRALELQPFSLKPLLRRAMAYESLERYRKAYVDYKTVLQIDISVQAAHDSVNRITRLLIEQDGPEWRENLPEIPLVPLSAQQHRREEPPSAEALQARKEKAARDAERRAEILFSALKQEGNDFVKKGQYQEALGKYTECLKLKPKECAVYTNRALCYLKLEMFTEAKEDSDAALNLEPTNKKAFYRRALANKGLKDYLACSSDLQEVLQLDPNVQEAEKELEEVTVLLRQSLANDSQAKPRRTVPITEVDDDKDLTAVPNPETTCTGEDITINLKPTSAYDFGQSLNAARCSGNTAACAELLASTSPELLPEYLSTQLDSATISFVMQALDSHLLEKNPNLVYQHLSHLHTTDRFPVVLMLLEKDERRHMTQLFEHLSAVESAEFTTNDVQNLANKYI</sequence>
<dbReference type="InterPro" id="IPR051982">
    <property type="entry name" value="CiliaryAsmbly_MitoImport"/>
</dbReference>
<feature type="compositionally biased region" description="Polar residues" evidence="6">
    <location>
        <begin position="51"/>
        <end position="70"/>
    </location>
</feature>
<dbReference type="SUPFAM" id="SSF48452">
    <property type="entry name" value="TPR-like"/>
    <property type="match status" value="2"/>
</dbReference>
<evidence type="ECO:0000256" key="6">
    <source>
        <dbReference type="SAM" id="MobiDB-lite"/>
    </source>
</evidence>
<dbReference type="SMART" id="SM00028">
    <property type="entry name" value="TPR"/>
    <property type="match status" value="6"/>
</dbReference>
<keyword evidence="3" id="KW-0677">Repeat</keyword>